<feature type="signal peptide" evidence="1">
    <location>
        <begin position="1"/>
        <end position="23"/>
    </location>
</feature>
<evidence type="ECO:0000259" key="2">
    <source>
        <dbReference type="Pfam" id="PF12680"/>
    </source>
</evidence>
<evidence type="ECO:0000256" key="1">
    <source>
        <dbReference type="SAM" id="SignalP"/>
    </source>
</evidence>
<name>A0ABT8DAS8_9RHOB</name>
<comment type="caution">
    <text evidence="3">The sequence shown here is derived from an EMBL/GenBank/DDBJ whole genome shotgun (WGS) entry which is preliminary data.</text>
</comment>
<sequence>MSKTIKAAVLGMALAIHAPLAFAQERDTATEAGNEELVRGFYDSFFNKHDTSAASVVADGYIQHNPYVPDGKDPFVDYFTGYFAENPEARNEIVRSVASGDLVWLHVHSTNGAGDRGQAVVDIFRVENGKIVEHWDVIQDVPEEAANGNTMF</sequence>
<keyword evidence="1" id="KW-0732">Signal</keyword>
<dbReference type="RefSeq" id="WP_377688175.1">
    <property type="nucleotide sequence ID" value="NZ_JBHMDZ010000048.1"/>
</dbReference>
<keyword evidence="4" id="KW-1185">Reference proteome</keyword>
<dbReference type="PANTHER" id="PTHR38436:SF1">
    <property type="entry name" value="ESTER CYCLASE"/>
    <property type="match status" value="1"/>
</dbReference>
<gene>
    <name evidence="3" type="ORF">QWZ10_22235</name>
</gene>
<dbReference type="InterPro" id="IPR032710">
    <property type="entry name" value="NTF2-like_dom_sf"/>
</dbReference>
<dbReference type="EMBL" id="JAUFRC010000002">
    <property type="protein sequence ID" value="MDN3713795.1"/>
    <property type="molecule type" value="Genomic_DNA"/>
</dbReference>
<reference evidence="4" key="1">
    <citation type="journal article" date="2019" name="Int. J. Syst. Evol. Microbiol.">
        <title>The Global Catalogue of Microorganisms (GCM) 10K type strain sequencing project: providing services to taxonomists for standard genome sequencing and annotation.</title>
        <authorList>
            <consortium name="The Broad Institute Genomics Platform"/>
            <consortium name="The Broad Institute Genome Sequencing Center for Infectious Disease"/>
            <person name="Wu L."/>
            <person name="Ma J."/>
        </authorList>
    </citation>
    <scope>NUCLEOTIDE SEQUENCE [LARGE SCALE GENOMIC DNA]</scope>
    <source>
        <strain evidence="4">CECT 8482</strain>
    </source>
</reference>
<dbReference type="PANTHER" id="PTHR38436">
    <property type="entry name" value="POLYKETIDE CYCLASE SNOAL-LIKE DOMAIN"/>
    <property type="match status" value="1"/>
</dbReference>
<protein>
    <submittedName>
        <fullName evidence="3">Nuclear transport factor 2 family protein</fullName>
    </submittedName>
</protein>
<feature type="chain" id="PRO_5045054977" evidence="1">
    <location>
        <begin position="24"/>
        <end position="152"/>
    </location>
</feature>
<evidence type="ECO:0000313" key="3">
    <source>
        <dbReference type="EMBL" id="MDN3713795.1"/>
    </source>
</evidence>
<dbReference type="Proteomes" id="UP001243846">
    <property type="component" value="Unassembled WGS sequence"/>
</dbReference>
<organism evidence="3 4">
    <name type="scientific">Paracoccus cavernae</name>
    <dbReference type="NCBI Taxonomy" id="1571207"/>
    <lineage>
        <taxon>Bacteria</taxon>
        <taxon>Pseudomonadati</taxon>
        <taxon>Pseudomonadota</taxon>
        <taxon>Alphaproteobacteria</taxon>
        <taxon>Rhodobacterales</taxon>
        <taxon>Paracoccaceae</taxon>
        <taxon>Paracoccus</taxon>
    </lineage>
</organism>
<dbReference type="SUPFAM" id="SSF54427">
    <property type="entry name" value="NTF2-like"/>
    <property type="match status" value="1"/>
</dbReference>
<proteinExistence type="predicted"/>
<evidence type="ECO:0000313" key="4">
    <source>
        <dbReference type="Proteomes" id="UP001243846"/>
    </source>
</evidence>
<feature type="domain" description="SnoaL-like" evidence="2">
    <location>
        <begin position="38"/>
        <end position="134"/>
    </location>
</feature>
<dbReference type="InterPro" id="IPR037401">
    <property type="entry name" value="SnoaL-like"/>
</dbReference>
<accession>A0ABT8DAS8</accession>
<dbReference type="Pfam" id="PF12680">
    <property type="entry name" value="SnoaL_2"/>
    <property type="match status" value="1"/>
</dbReference>
<dbReference type="InterPro" id="IPR009959">
    <property type="entry name" value="Cyclase_SnoaL-like"/>
</dbReference>
<dbReference type="Gene3D" id="3.10.450.50">
    <property type="match status" value="1"/>
</dbReference>